<evidence type="ECO:0000313" key="9">
    <source>
        <dbReference type="Proteomes" id="UP000218831"/>
    </source>
</evidence>
<organism evidence="8 9">
    <name type="scientific">Fodinibius salipaludis</name>
    <dbReference type="NCBI Taxonomy" id="2032627"/>
    <lineage>
        <taxon>Bacteria</taxon>
        <taxon>Pseudomonadati</taxon>
        <taxon>Balneolota</taxon>
        <taxon>Balneolia</taxon>
        <taxon>Balneolales</taxon>
        <taxon>Balneolaceae</taxon>
        <taxon>Fodinibius</taxon>
    </lineage>
</organism>
<dbReference type="Pfam" id="PF14322">
    <property type="entry name" value="SusD-like_3"/>
    <property type="match status" value="1"/>
</dbReference>
<dbReference type="OrthoDB" id="618454at2"/>
<evidence type="ECO:0000256" key="3">
    <source>
        <dbReference type="ARBA" id="ARBA00022729"/>
    </source>
</evidence>
<dbReference type="SUPFAM" id="SSF48452">
    <property type="entry name" value="TPR-like"/>
    <property type="match status" value="1"/>
</dbReference>
<keyword evidence="4" id="KW-0472">Membrane</keyword>
<sequence length="516" mass="57796">MRKLNFSIIAVVSLMLVMIMGCSDQFLQVEPIGKAGEEQFYNTDDDAIKGVMATYDVLQWSYAQDWNSIYMVKTLPTNETTAGGNGSGDQPPYQRLNDYTFSADNPAITASYQSLYYGVYRANKVINNVDPEASDVRNQVVAEAKFLRAFFYFELVSMFGDVPLNLKELAPSEYSQSRTPASEVYAQIETDLTEAISELPLKSEYGQADKFRASKGAAQALLGKAHLYQEEYNEAAAQFDNVITSMEYDLVSDYSKVFREETELGVESVFEIVYVKDQGYNWGNFPWGSRIQENNIHWQLAGPRTDNYNDNDGTGLQGGWGFLYPTEDLYNAFVNSNDSTRRVNSLLSEQELENRTGDTITGDPYDYEGYVRLKYGSLAGETSSEDGAVPALNYGTNIRLIRYADVLLMAAEAYHHSSDYTDSDARTELNKVRDRADLPPVTTSGQALMDDIKEERQLELAFEGVRYLDLIRWGDAASELGSLGFQSGKHELFPIPADEVRRNSEITENNPGWGGG</sequence>
<dbReference type="InterPro" id="IPR011990">
    <property type="entry name" value="TPR-like_helical_dom_sf"/>
</dbReference>
<keyword evidence="9" id="KW-1185">Reference proteome</keyword>
<comment type="caution">
    <text evidence="8">The sequence shown here is derived from an EMBL/GenBank/DDBJ whole genome shotgun (WGS) entry which is preliminary data.</text>
</comment>
<protein>
    <submittedName>
        <fullName evidence="8">RagB/SusD family nutrient uptake outer membrane protein</fullName>
    </submittedName>
</protein>
<evidence type="ECO:0000313" key="8">
    <source>
        <dbReference type="EMBL" id="PAU93192.1"/>
    </source>
</evidence>
<evidence type="ECO:0000259" key="7">
    <source>
        <dbReference type="Pfam" id="PF14322"/>
    </source>
</evidence>
<comment type="similarity">
    <text evidence="2">Belongs to the SusD family.</text>
</comment>
<evidence type="ECO:0000256" key="5">
    <source>
        <dbReference type="ARBA" id="ARBA00023237"/>
    </source>
</evidence>
<accession>A0A2A2G8N0</accession>
<evidence type="ECO:0000256" key="4">
    <source>
        <dbReference type="ARBA" id="ARBA00023136"/>
    </source>
</evidence>
<dbReference type="Gene3D" id="1.25.40.390">
    <property type="match status" value="1"/>
</dbReference>
<dbReference type="InterPro" id="IPR033985">
    <property type="entry name" value="SusD-like_N"/>
</dbReference>
<dbReference type="InterPro" id="IPR012944">
    <property type="entry name" value="SusD_RagB_dom"/>
</dbReference>
<evidence type="ECO:0000256" key="2">
    <source>
        <dbReference type="ARBA" id="ARBA00006275"/>
    </source>
</evidence>
<feature type="domain" description="SusD-like N-terminal" evidence="7">
    <location>
        <begin position="103"/>
        <end position="225"/>
    </location>
</feature>
<feature type="domain" description="RagB/SusD" evidence="6">
    <location>
        <begin position="393"/>
        <end position="480"/>
    </location>
</feature>
<dbReference type="AlphaFoldDB" id="A0A2A2G8N0"/>
<gene>
    <name evidence="8" type="ORF">CK503_13140</name>
</gene>
<comment type="subcellular location">
    <subcellularLocation>
        <location evidence="1">Cell outer membrane</location>
    </subcellularLocation>
</comment>
<proteinExistence type="inferred from homology"/>
<reference evidence="8 9" key="1">
    <citation type="submission" date="2017-08" db="EMBL/GenBank/DDBJ databases">
        <title>Aliifodinibius alkalisoli sp. nov., isolated from saline alkaline soil.</title>
        <authorList>
            <person name="Liu D."/>
            <person name="Zhang G."/>
        </authorList>
    </citation>
    <scope>NUCLEOTIDE SEQUENCE [LARGE SCALE GENOMIC DNA]</scope>
    <source>
        <strain evidence="8 9">WN023</strain>
    </source>
</reference>
<dbReference type="PROSITE" id="PS51257">
    <property type="entry name" value="PROKAR_LIPOPROTEIN"/>
    <property type="match status" value="1"/>
</dbReference>
<name>A0A2A2G8N0_9BACT</name>
<dbReference type="CDD" id="cd08977">
    <property type="entry name" value="SusD"/>
    <property type="match status" value="1"/>
</dbReference>
<dbReference type="EMBL" id="NSKE01000010">
    <property type="protein sequence ID" value="PAU93192.1"/>
    <property type="molecule type" value="Genomic_DNA"/>
</dbReference>
<dbReference type="Pfam" id="PF07980">
    <property type="entry name" value="SusD_RagB"/>
    <property type="match status" value="1"/>
</dbReference>
<dbReference type="Proteomes" id="UP000218831">
    <property type="component" value="Unassembled WGS sequence"/>
</dbReference>
<evidence type="ECO:0000259" key="6">
    <source>
        <dbReference type="Pfam" id="PF07980"/>
    </source>
</evidence>
<dbReference type="GO" id="GO:0009279">
    <property type="term" value="C:cell outer membrane"/>
    <property type="evidence" value="ECO:0007669"/>
    <property type="project" value="UniProtKB-SubCell"/>
</dbReference>
<keyword evidence="5" id="KW-0998">Cell outer membrane</keyword>
<keyword evidence="3" id="KW-0732">Signal</keyword>
<evidence type="ECO:0000256" key="1">
    <source>
        <dbReference type="ARBA" id="ARBA00004442"/>
    </source>
</evidence>